<gene>
    <name evidence="3" type="ORF">VFPBJ_11475</name>
</gene>
<feature type="compositionally biased region" description="Polar residues" evidence="1">
    <location>
        <begin position="112"/>
        <end position="122"/>
    </location>
</feature>
<evidence type="ECO:0000259" key="2">
    <source>
        <dbReference type="Pfam" id="PF15288"/>
    </source>
</evidence>
<protein>
    <submittedName>
        <fullName evidence="3">Zinc knuckle domain-containing protein</fullName>
    </submittedName>
</protein>
<organism evidence="3 4">
    <name type="scientific">Purpureocillium lilacinum</name>
    <name type="common">Paecilomyces lilacinus</name>
    <dbReference type="NCBI Taxonomy" id="33203"/>
    <lineage>
        <taxon>Eukaryota</taxon>
        <taxon>Fungi</taxon>
        <taxon>Dikarya</taxon>
        <taxon>Ascomycota</taxon>
        <taxon>Pezizomycotina</taxon>
        <taxon>Sordariomycetes</taxon>
        <taxon>Hypocreomycetidae</taxon>
        <taxon>Hypocreales</taxon>
        <taxon>Ophiocordycipitaceae</taxon>
        <taxon>Purpureocillium</taxon>
    </lineage>
</organism>
<feature type="compositionally biased region" description="Basic and acidic residues" evidence="1">
    <location>
        <begin position="136"/>
        <end position="145"/>
    </location>
</feature>
<evidence type="ECO:0000313" key="4">
    <source>
        <dbReference type="Proteomes" id="UP000078240"/>
    </source>
</evidence>
<reference evidence="3 4" key="1">
    <citation type="submission" date="2016-01" db="EMBL/GenBank/DDBJ databases">
        <title>Biosynthesis of antibiotic leucinostatins and their inhibition on Phytophthora in bio-control Purpureocillium lilacinum.</title>
        <authorList>
            <person name="Wang G."/>
            <person name="Liu Z."/>
            <person name="Lin R."/>
            <person name="Li E."/>
            <person name="Mao Z."/>
            <person name="Ling J."/>
            <person name="Yin W."/>
            <person name="Xie B."/>
        </authorList>
    </citation>
    <scope>NUCLEOTIDE SEQUENCE [LARGE SCALE GENOMIC DNA]</scope>
    <source>
        <strain evidence="3">PLBJ-1</strain>
    </source>
</reference>
<feature type="region of interest" description="Disordered" evidence="1">
    <location>
        <begin position="103"/>
        <end position="146"/>
    </location>
</feature>
<proteinExistence type="predicted"/>
<comment type="caution">
    <text evidence="3">The sequence shown here is derived from an EMBL/GenBank/DDBJ whole genome shotgun (WGS) entry which is preliminary data.</text>
</comment>
<dbReference type="EMBL" id="LSBH01000026">
    <property type="protein sequence ID" value="OAQ61349.1"/>
    <property type="molecule type" value="Genomic_DNA"/>
</dbReference>
<dbReference type="InterPro" id="IPR041670">
    <property type="entry name" value="Znf-CCHC_6"/>
</dbReference>
<name>A0A179F8C7_PURLI</name>
<evidence type="ECO:0000256" key="1">
    <source>
        <dbReference type="SAM" id="MobiDB-lite"/>
    </source>
</evidence>
<dbReference type="Proteomes" id="UP000078240">
    <property type="component" value="Unassembled WGS sequence"/>
</dbReference>
<accession>A0A179F8C7</accession>
<evidence type="ECO:0000313" key="3">
    <source>
        <dbReference type="EMBL" id="OAQ61349.1"/>
    </source>
</evidence>
<dbReference type="AlphaFoldDB" id="A0A179F8C7"/>
<dbReference type="Pfam" id="PF15288">
    <property type="entry name" value="zf-CCHC_6"/>
    <property type="match status" value="1"/>
</dbReference>
<sequence length="291" mass="32800">MKSLYRTEEAQPHLDILFGVSPVHRPPTTRCSRCHAIGHIMTSKACPLRFKDIPAPLAQKVNSTVEPATDHPVPARTASAEPPSSVVDLSMHLEILRGLDQSVRSPSAAHMPNSSVSITTSDDPVRDTAEPLPVEEPSRSEDDKLQPAVRYDAPEAIYARYITSRQAWYDAQPTGSIKTNQQYRKAMGLPQRYDKQSYEWCLDYKQMPALCVTSTGRRSWTKEEMMAYLDWSKAEDERVEAQVAEEMGDNPLANARRGVKETWQRIERDSREQEALYSVADSTDSCIFVKT</sequence>
<feature type="domain" description="Zinc knuckle" evidence="2">
    <location>
        <begin position="30"/>
        <end position="58"/>
    </location>
</feature>